<keyword evidence="4" id="KW-1185">Reference proteome</keyword>
<reference evidence="3 4" key="1">
    <citation type="submission" date="2010-05" db="EMBL/GenBank/DDBJ databases">
        <title>The Genome Sequence of Thecamonas trahens ATCC 50062.</title>
        <authorList>
            <consortium name="The Broad Institute Genome Sequencing Platform"/>
            <person name="Russ C."/>
            <person name="Cuomo C."/>
            <person name="Shea T."/>
            <person name="Young S.K."/>
            <person name="Zeng Q."/>
            <person name="Koehrsen M."/>
            <person name="Haas B."/>
            <person name="Borodovsky M."/>
            <person name="Guigo R."/>
            <person name="Alvarado L."/>
            <person name="Berlin A."/>
            <person name="Bochicchio J."/>
            <person name="Borenstein D."/>
            <person name="Chapman S."/>
            <person name="Chen Z."/>
            <person name="Freedman E."/>
            <person name="Gellesch M."/>
            <person name="Goldberg J."/>
            <person name="Griggs A."/>
            <person name="Gujja S."/>
            <person name="Heilman E."/>
            <person name="Heiman D."/>
            <person name="Hepburn T."/>
            <person name="Howarth C."/>
            <person name="Jen D."/>
            <person name="Larson L."/>
            <person name="Mehta T."/>
            <person name="Park D."/>
            <person name="Pearson M."/>
            <person name="Roberts A."/>
            <person name="Saif S."/>
            <person name="Shenoy N."/>
            <person name="Sisk P."/>
            <person name="Stolte C."/>
            <person name="Sykes S."/>
            <person name="Thomson T."/>
            <person name="Walk T."/>
            <person name="White J."/>
            <person name="Yandava C."/>
            <person name="Burger G."/>
            <person name="Gray M.W."/>
            <person name="Holland P.W.H."/>
            <person name="King N."/>
            <person name="Lang F.B.F."/>
            <person name="Roger A.J."/>
            <person name="Ruiz-Trillo I."/>
            <person name="Lander E."/>
            <person name="Nusbaum C."/>
        </authorList>
    </citation>
    <scope>NUCLEOTIDE SEQUENCE [LARGE SCALE GENOMIC DNA]</scope>
    <source>
        <strain evidence="3 4">ATCC 50062</strain>
    </source>
</reference>
<feature type="region of interest" description="Disordered" evidence="2">
    <location>
        <begin position="137"/>
        <end position="169"/>
    </location>
</feature>
<evidence type="ECO:0000256" key="2">
    <source>
        <dbReference type="SAM" id="MobiDB-lite"/>
    </source>
</evidence>
<feature type="coiled-coil region" evidence="1">
    <location>
        <begin position="4"/>
        <end position="41"/>
    </location>
</feature>
<keyword evidence="1" id="KW-0175">Coiled coil</keyword>
<dbReference type="SUPFAM" id="SSF50044">
    <property type="entry name" value="SH3-domain"/>
    <property type="match status" value="1"/>
</dbReference>
<organism evidence="3 4">
    <name type="scientific">Thecamonas trahens ATCC 50062</name>
    <dbReference type="NCBI Taxonomy" id="461836"/>
    <lineage>
        <taxon>Eukaryota</taxon>
        <taxon>Apusozoa</taxon>
        <taxon>Apusomonadida</taxon>
        <taxon>Apusomonadidae</taxon>
        <taxon>Thecamonas</taxon>
    </lineage>
</organism>
<dbReference type="Proteomes" id="UP000054408">
    <property type="component" value="Unassembled WGS sequence"/>
</dbReference>
<evidence type="ECO:0000313" key="3">
    <source>
        <dbReference type="EMBL" id="KNC55852.1"/>
    </source>
</evidence>
<accession>A0A0L0DUH9</accession>
<dbReference type="GeneID" id="25569308"/>
<name>A0A0L0DUH9_THETB</name>
<proteinExistence type="predicted"/>
<evidence type="ECO:0000313" key="4">
    <source>
        <dbReference type="Proteomes" id="UP000054408"/>
    </source>
</evidence>
<protein>
    <recommendedName>
        <fullName evidence="5">SH3 domain-containing protein</fullName>
    </recommendedName>
</protein>
<dbReference type="InterPro" id="IPR036028">
    <property type="entry name" value="SH3-like_dom_sf"/>
</dbReference>
<dbReference type="EMBL" id="GL349507">
    <property type="protein sequence ID" value="KNC55852.1"/>
    <property type="molecule type" value="Genomic_DNA"/>
</dbReference>
<feature type="compositionally biased region" description="Low complexity" evidence="2">
    <location>
        <begin position="139"/>
        <end position="150"/>
    </location>
</feature>
<dbReference type="RefSeq" id="XP_013752778.1">
    <property type="nucleotide sequence ID" value="XM_013897324.1"/>
</dbReference>
<dbReference type="CDD" id="cd00174">
    <property type="entry name" value="SH3"/>
    <property type="match status" value="1"/>
</dbReference>
<sequence length="392" mass="41660">MNALRDIRDKHRDLDALLKQLKDAQGALAKAEKKNAKAQGQKKYDAKKGGLEADIAAASKSASELEDAVGHMRMVVKRFEHQVVRRAAAAFNDATLAYHQECIQLAYERAEVISRVPDVIGLDDGVCEFAANKDDDLAATDSSTPSAAASGRKLPPTPGGSVGGAGDAPAAAAPAAAAEPVGPVSNAVTGAPPNSFDNTFRVLCTAGGMGADECGLVHEFALNAFGTSRIRVDCSCMAMIAFDTRDSTGGLYLGSGFDVIEGAEALARVADADVVQHAGPWPKAEFLDDPWEELWNKPTTERSHRESRRLNGPTRVMASAVEGKSYTPRRADQLPVMPNARYIIAEDCGPDWWYGMQVDGDFGFILKSHVLLDDEDNDAVQSSDSPAAASDV</sequence>
<evidence type="ECO:0000256" key="1">
    <source>
        <dbReference type="SAM" id="Coils"/>
    </source>
</evidence>
<gene>
    <name evidence="3" type="ORF">AMSG_11296</name>
</gene>
<evidence type="ECO:0008006" key="5">
    <source>
        <dbReference type="Google" id="ProtNLM"/>
    </source>
</evidence>
<dbReference type="AlphaFoldDB" id="A0A0L0DUH9"/>